<accession>A0ABR3SN55</accession>
<proteinExistence type="predicted"/>
<feature type="transmembrane region" description="Helical" evidence="1">
    <location>
        <begin position="72"/>
        <end position="88"/>
    </location>
</feature>
<evidence type="ECO:0000313" key="3">
    <source>
        <dbReference type="Proteomes" id="UP001521116"/>
    </source>
</evidence>
<gene>
    <name evidence="2" type="ORF">SLS56_007376</name>
</gene>
<feature type="transmembrane region" description="Helical" evidence="1">
    <location>
        <begin position="13"/>
        <end position="35"/>
    </location>
</feature>
<comment type="caution">
    <text evidence="2">The sequence shown here is derived from an EMBL/GenBank/DDBJ whole genome shotgun (WGS) entry which is preliminary data.</text>
</comment>
<keyword evidence="1" id="KW-1133">Transmembrane helix</keyword>
<organism evidence="2 3">
    <name type="scientific">Neofusicoccum ribis</name>
    <dbReference type="NCBI Taxonomy" id="45134"/>
    <lineage>
        <taxon>Eukaryota</taxon>
        <taxon>Fungi</taxon>
        <taxon>Dikarya</taxon>
        <taxon>Ascomycota</taxon>
        <taxon>Pezizomycotina</taxon>
        <taxon>Dothideomycetes</taxon>
        <taxon>Dothideomycetes incertae sedis</taxon>
        <taxon>Botryosphaeriales</taxon>
        <taxon>Botryosphaeriaceae</taxon>
        <taxon>Neofusicoccum</taxon>
    </lineage>
</organism>
<evidence type="ECO:0000256" key="1">
    <source>
        <dbReference type="SAM" id="Phobius"/>
    </source>
</evidence>
<feature type="transmembrane region" description="Helical" evidence="1">
    <location>
        <begin position="47"/>
        <end position="66"/>
    </location>
</feature>
<feature type="transmembrane region" description="Helical" evidence="1">
    <location>
        <begin position="142"/>
        <end position="161"/>
    </location>
</feature>
<keyword evidence="1" id="KW-0812">Transmembrane</keyword>
<dbReference type="PANTHER" id="PTHR38848">
    <property type="entry name" value="G-PROTEIN COUPLED RECEPTORS FAMILY 3 PROFILE DOMAIN-CONTAINING PROTEIN"/>
    <property type="match status" value="1"/>
</dbReference>
<sequence length="162" mass="18341">MATEQMRDVQVPLGGKIGCMFLSLTALAVIAIATLRRVQGVKITRTLPLTFFLVVAVRTTYPTFWSPELNPRQVYGSSFLFVFLTAVYRDVGINNSKSMCAGAIVLCLTLYMVTKITLYFFFVERVYIVRGARTPRMKDKLYLVNTFAMLIPYTVVFILNVI</sequence>
<dbReference type="PANTHER" id="PTHR38848:SF3">
    <property type="entry name" value="G-PROTEIN COUPLED RECEPTORS FAMILY 3 PROFILE DOMAIN-CONTAINING PROTEIN"/>
    <property type="match status" value="1"/>
</dbReference>
<keyword evidence="3" id="KW-1185">Reference proteome</keyword>
<feature type="transmembrane region" description="Helical" evidence="1">
    <location>
        <begin position="100"/>
        <end position="122"/>
    </location>
</feature>
<name>A0ABR3SN55_9PEZI</name>
<dbReference type="Proteomes" id="UP001521116">
    <property type="component" value="Unassembled WGS sequence"/>
</dbReference>
<protein>
    <submittedName>
        <fullName evidence="2">Uncharacterized protein</fullName>
    </submittedName>
</protein>
<evidence type="ECO:0000313" key="2">
    <source>
        <dbReference type="EMBL" id="KAL1625482.1"/>
    </source>
</evidence>
<keyword evidence="1" id="KW-0472">Membrane</keyword>
<reference evidence="2 3" key="1">
    <citation type="submission" date="2024-02" db="EMBL/GenBank/DDBJ databases">
        <title>De novo assembly and annotation of 12 fungi associated with fruit tree decline syndrome in Ontario, Canada.</title>
        <authorList>
            <person name="Sulman M."/>
            <person name="Ellouze W."/>
            <person name="Ilyukhin E."/>
        </authorList>
    </citation>
    <scope>NUCLEOTIDE SEQUENCE [LARGE SCALE GENOMIC DNA]</scope>
    <source>
        <strain evidence="2 3">M1-105</strain>
    </source>
</reference>
<dbReference type="EMBL" id="JAJVDC020000095">
    <property type="protein sequence ID" value="KAL1625482.1"/>
    <property type="molecule type" value="Genomic_DNA"/>
</dbReference>